<dbReference type="KEGG" id="bgok:Pr1d_38570"/>
<proteinExistence type="predicted"/>
<dbReference type="Proteomes" id="UP000323917">
    <property type="component" value="Chromosome"/>
</dbReference>
<sequence>MVALLCFCILPTNGQQSIGPDTQQGRQLSLKQQLTLGLKAVTPSDKEFIDLVVLRVEQGKLPRSLVDSTFLWARQRADAKSYSRSLRPMVYFKPGLIARTKKLHIEL</sequence>
<dbReference type="EMBL" id="CP042913">
    <property type="protein sequence ID" value="QEG36543.1"/>
    <property type="molecule type" value="Genomic_DNA"/>
</dbReference>
<dbReference type="AlphaFoldDB" id="A0A5B9QRD6"/>
<protein>
    <submittedName>
        <fullName evidence="1">Uncharacterized protein</fullName>
    </submittedName>
</protein>
<organism evidence="1 2">
    <name type="scientific">Bythopirellula goksoeyrii</name>
    <dbReference type="NCBI Taxonomy" id="1400387"/>
    <lineage>
        <taxon>Bacteria</taxon>
        <taxon>Pseudomonadati</taxon>
        <taxon>Planctomycetota</taxon>
        <taxon>Planctomycetia</taxon>
        <taxon>Pirellulales</taxon>
        <taxon>Lacipirellulaceae</taxon>
        <taxon>Bythopirellula</taxon>
    </lineage>
</organism>
<reference evidence="1 2" key="1">
    <citation type="submission" date="2019-08" db="EMBL/GenBank/DDBJ databases">
        <title>Deep-cultivation of Planctomycetes and their phenomic and genomic characterization uncovers novel biology.</title>
        <authorList>
            <person name="Wiegand S."/>
            <person name="Jogler M."/>
            <person name="Boedeker C."/>
            <person name="Pinto D."/>
            <person name="Vollmers J."/>
            <person name="Rivas-Marin E."/>
            <person name="Kohn T."/>
            <person name="Peeters S.H."/>
            <person name="Heuer A."/>
            <person name="Rast P."/>
            <person name="Oberbeckmann S."/>
            <person name="Bunk B."/>
            <person name="Jeske O."/>
            <person name="Meyerdierks A."/>
            <person name="Storesund J.E."/>
            <person name="Kallscheuer N."/>
            <person name="Luecker S."/>
            <person name="Lage O.M."/>
            <person name="Pohl T."/>
            <person name="Merkel B.J."/>
            <person name="Hornburger P."/>
            <person name="Mueller R.-W."/>
            <person name="Bruemmer F."/>
            <person name="Labrenz M."/>
            <person name="Spormann A.M."/>
            <person name="Op den Camp H."/>
            <person name="Overmann J."/>
            <person name="Amann R."/>
            <person name="Jetten M.S.M."/>
            <person name="Mascher T."/>
            <person name="Medema M.H."/>
            <person name="Devos D.P."/>
            <person name="Kaster A.-K."/>
            <person name="Ovreas L."/>
            <person name="Rohde M."/>
            <person name="Galperin M.Y."/>
            <person name="Jogler C."/>
        </authorList>
    </citation>
    <scope>NUCLEOTIDE SEQUENCE [LARGE SCALE GENOMIC DNA]</scope>
    <source>
        <strain evidence="1 2">Pr1d</strain>
    </source>
</reference>
<accession>A0A5B9QRD6</accession>
<evidence type="ECO:0000313" key="2">
    <source>
        <dbReference type="Proteomes" id="UP000323917"/>
    </source>
</evidence>
<name>A0A5B9QRD6_9BACT</name>
<keyword evidence="2" id="KW-1185">Reference proteome</keyword>
<gene>
    <name evidence="1" type="ORF">Pr1d_38570</name>
</gene>
<evidence type="ECO:0000313" key="1">
    <source>
        <dbReference type="EMBL" id="QEG36543.1"/>
    </source>
</evidence>